<dbReference type="RefSeq" id="WP_006317011.1">
    <property type="nucleotide sequence ID" value="NZ_ARZA01000269.1"/>
</dbReference>
<dbReference type="PROSITE" id="PS50110">
    <property type="entry name" value="RESPONSE_REGULATORY"/>
    <property type="match status" value="1"/>
</dbReference>
<dbReference type="GO" id="GO:0000156">
    <property type="term" value="F:phosphorelay response regulator activity"/>
    <property type="evidence" value="ECO:0007669"/>
    <property type="project" value="InterPro"/>
</dbReference>
<dbReference type="eggNOG" id="COG3279">
    <property type="taxonomic scope" value="Bacteria"/>
</dbReference>
<dbReference type="AlphaFoldDB" id="R1CLA6"/>
<dbReference type="STRING" id="1304284.L21TH_2475"/>
<dbReference type="InterPro" id="IPR046947">
    <property type="entry name" value="LytR-like"/>
</dbReference>
<evidence type="ECO:0000313" key="6">
    <source>
        <dbReference type="Proteomes" id="UP000013378"/>
    </source>
</evidence>
<dbReference type="OrthoDB" id="9809318at2"/>
<dbReference type="GO" id="GO:0003677">
    <property type="term" value="F:DNA binding"/>
    <property type="evidence" value="ECO:0007669"/>
    <property type="project" value="InterPro"/>
</dbReference>
<dbReference type="PANTHER" id="PTHR37299:SF1">
    <property type="entry name" value="STAGE 0 SPORULATION PROTEIN A HOMOLOG"/>
    <property type="match status" value="1"/>
</dbReference>
<feature type="modified residue" description="4-aspartylphosphate" evidence="1">
    <location>
        <position position="54"/>
    </location>
</feature>
<organism evidence="5 6">
    <name type="scientific">Caldisalinibacter kiritimatiensis</name>
    <dbReference type="NCBI Taxonomy" id="1304284"/>
    <lineage>
        <taxon>Bacteria</taxon>
        <taxon>Bacillati</taxon>
        <taxon>Bacillota</taxon>
        <taxon>Tissierellia</taxon>
        <taxon>Tissierellales</taxon>
        <taxon>Thermohalobacteraceae</taxon>
        <taxon>Caldisalinibacter</taxon>
    </lineage>
</organism>
<reference evidence="5 6" key="1">
    <citation type="journal article" date="2015" name="Geomicrobiol. J.">
        <title>Caldisalinibacter kiritimatiensis gen. nov., sp. nov., a moderately thermohalophilic thiosulfate-reducing bacterium from a hypersaline microbial mat.</title>
        <authorList>
            <person name="Ben Hania W."/>
            <person name="Joseph M."/>
            <person name="Fiebig A."/>
            <person name="Bunk B."/>
            <person name="Klenk H.-P."/>
            <person name="Fardeau M.-L."/>
            <person name="Spring S."/>
        </authorList>
    </citation>
    <scope>NUCLEOTIDE SEQUENCE [LARGE SCALE GENOMIC DNA]</scope>
    <source>
        <strain evidence="5 6">L21-TH-D2</strain>
    </source>
</reference>
<sequence>MIRCLIVDDESPAREELMYLLNEYEELEIVGTAKHGIEAIELNDKLKPDVIFLDIQMPKVDGIEVAKEVIKSTNVPLIIFVTAYDEYAIQAFELNAIDYLLKPVSQERLDKSINKVEERLDNISNEYEQKLKKLLNVITNKEDKNIKKICLYKNGTIVPLDINKIIYATVENRNTVIFSVEGKYEYSHTLSDLEEKLNLSNFFRSHRSFLINLDFIEEIEPWFNSTYQVKMKQINEKIPVSRKQVKEFKNIMNIT</sequence>
<dbReference type="FunFam" id="3.40.50.2300:FF:000051">
    <property type="entry name" value="Two-component response regulator yehT"/>
    <property type="match status" value="1"/>
</dbReference>
<keyword evidence="6" id="KW-1185">Reference proteome</keyword>
<dbReference type="InterPro" id="IPR011006">
    <property type="entry name" value="CheY-like_superfamily"/>
</dbReference>
<evidence type="ECO:0000256" key="2">
    <source>
        <dbReference type="SAM" id="Coils"/>
    </source>
</evidence>
<protein>
    <submittedName>
        <fullName evidence="5">Transcriptional regulator, LytR/AlgR family</fullName>
    </submittedName>
</protein>
<evidence type="ECO:0000313" key="5">
    <source>
        <dbReference type="EMBL" id="EOC99470.1"/>
    </source>
</evidence>
<accession>R1CLA6</accession>
<dbReference type="PROSITE" id="PS50930">
    <property type="entry name" value="HTH_LYTTR"/>
    <property type="match status" value="1"/>
</dbReference>
<feature type="domain" description="Response regulatory" evidence="3">
    <location>
        <begin position="3"/>
        <end position="117"/>
    </location>
</feature>
<evidence type="ECO:0000256" key="1">
    <source>
        <dbReference type="PROSITE-ProRule" id="PRU00169"/>
    </source>
</evidence>
<feature type="coiled-coil region" evidence="2">
    <location>
        <begin position="106"/>
        <end position="144"/>
    </location>
</feature>
<dbReference type="SUPFAM" id="SSF52172">
    <property type="entry name" value="CheY-like"/>
    <property type="match status" value="1"/>
</dbReference>
<dbReference type="SMART" id="SM00850">
    <property type="entry name" value="LytTR"/>
    <property type="match status" value="1"/>
</dbReference>
<keyword evidence="2" id="KW-0175">Coiled coil</keyword>
<name>R1CLA6_9FIRM</name>
<gene>
    <name evidence="5" type="ORF">L21TH_2475</name>
</gene>
<dbReference type="Proteomes" id="UP000013378">
    <property type="component" value="Unassembled WGS sequence"/>
</dbReference>
<dbReference type="Pfam" id="PF04397">
    <property type="entry name" value="LytTR"/>
    <property type="match status" value="1"/>
</dbReference>
<dbReference type="SMART" id="SM00448">
    <property type="entry name" value="REC"/>
    <property type="match status" value="1"/>
</dbReference>
<dbReference type="Pfam" id="PF00072">
    <property type="entry name" value="Response_reg"/>
    <property type="match status" value="1"/>
</dbReference>
<dbReference type="CDD" id="cd17532">
    <property type="entry name" value="REC_LytTR_AlgR-like"/>
    <property type="match status" value="1"/>
</dbReference>
<keyword evidence="1" id="KW-0597">Phosphoprotein</keyword>
<dbReference type="InterPro" id="IPR007492">
    <property type="entry name" value="LytTR_DNA-bd_dom"/>
</dbReference>
<dbReference type="Gene3D" id="2.20.25.10">
    <property type="match status" value="1"/>
</dbReference>
<dbReference type="InterPro" id="IPR001789">
    <property type="entry name" value="Sig_transdc_resp-reg_receiver"/>
</dbReference>
<evidence type="ECO:0000259" key="4">
    <source>
        <dbReference type="PROSITE" id="PS50930"/>
    </source>
</evidence>
<dbReference type="PANTHER" id="PTHR37299">
    <property type="entry name" value="TRANSCRIPTIONAL REGULATOR-RELATED"/>
    <property type="match status" value="1"/>
</dbReference>
<comment type="caution">
    <text evidence="5">The sequence shown here is derived from an EMBL/GenBank/DDBJ whole genome shotgun (WGS) entry which is preliminary data.</text>
</comment>
<dbReference type="Gene3D" id="2.40.50.40">
    <property type="match status" value="1"/>
</dbReference>
<feature type="domain" description="HTH LytTR-type" evidence="4">
    <location>
        <begin position="149"/>
        <end position="254"/>
    </location>
</feature>
<dbReference type="EMBL" id="ARZA01000269">
    <property type="protein sequence ID" value="EOC99470.1"/>
    <property type="molecule type" value="Genomic_DNA"/>
</dbReference>
<evidence type="ECO:0000259" key="3">
    <source>
        <dbReference type="PROSITE" id="PS50110"/>
    </source>
</evidence>
<dbReference type="Gene3D" id="3.40.50.2300">
    <property type="match status" value="1"/>
</dbReference>
<proteinExistence type="predicted"/>